<dbReference type="PANTHER" id="PTHR12358">
    <property type="entry name" value="SPHINGOSINE KINASE"/>
    <property type="match status" value="1"/>
</dbReference>
<protein>
    <submittedName>
        <fullName evidence="5">DAGKc domain-containing protein</fullName>
    </submittedName>
</protein>
<dbReference type="SMART" id="SM00046">
    <property type="entry name" value="DAGKc"/>
    <property type="match status" value="1"/>
</dbReference>
<evidence type="ECO:0000313" key="4">
    <source>
        <dbReference type="Proteomes" id="UP000274756"/>
    </source>
</evidence>
<dbReference type="InterPro" id="IPR050187">
    <property type="entry name" value="Lipid_Phosphate_FormReg"/>
</dbReference>
<dbReference type="GO" id="GO:0016020">
    <property type="term" value="C:membrane"/>
    <property type="evidence" value="ECO:0007669"/>
    <property type="project" value="TreeGrafter"/>
</dbReference>
<evidence type="ECO:0000313" key="2">
    <source>
        <dbReference type="EMBL" id="VDN52026.1"/>
    </source>
</evidence>
<keyword evidence="4" id="KW-1185">Reference proteome</keyword>
<dbReference type="InterPro" id="IPR001206">
    <property type="entry name" value="Diacylglycerol_kinase_cat_dom"/>
</dbReference>
<evidence type="ECO:0000259" key="1">
    <source>
        <dbReference type="PROSITE" id="PS50146"/>
    </source>
</evidence>
<dbReference type="Gene3D" id="3.40.50.10330">
    <property type="entry name" value="Probable inorganic polyphosphate/atp-NAD kinase, domain 1"/>
    <property type="match status" value="1"/>
</dbReference>
<dbReference type="WBParaSite" id="DME_0000784801-mRNA-1">
    <property type="protein sequence ID" value="DME_0000784801-mRNA-1"/>
    <property type="gene ID" value="DME_0000784801"/>
</dbReference>
<dbReference type="PROSITE" id="PS50146">
    <property type="entry name" value="DAGK"/>
    <property type="match status" value="1"/>
</dbReference>
<dbReference type="EMBL" id="UYYG01000041">
    <property type="protein sequence ID" value="VDN52026.1"/>
    <property type="molecule type" value="Genomic_DNA"/>
</dbReference>
<gene>
    <name evidence="2" type="ORF">DME_LOCUS1999</name>
</gene>
<dbReference type="STRING" id="318479.A0A0N4UJK6"/>
<dbReference type="PANTHER" id="PTHR12358:SF31">
    <property type="entry name" value="ACYLGLYCEROL KINASE, MITOCHONDRIAL"/>
    <property type="match status" value="1"/>
</dbReference>
<feature type="domain" description="DAGKc" evidence="1">
    <location>
        <begin position="113"/>
        <end position="256"/>
    </location>
</feature>
<dbReference type="InterPro" id="IPR017438">
    <property type="entry name" value="ATP-NAD_kinase_N"/>
</dbReference>
<accession>A0A0N4UJK6</accession>
<dbReference type="GO" id="GO:0004143">
    <property type="term" value="F:ATP-dependent diacylglycerol kinase activity"/>
    <property type="evidence" value="ECO:0007669"/>
    <property type="project" value="TreeGrafter"/>
</dbReference>
<dbReference type="SUPFAM" id="SSF111331">
    <property type="entry name" value="NAD kinase/diacylglycerol kinase-like"/>
    <property type="match status" value="1"/>
</dbReference>
<dbReference type="Pfam" id="PF00781">
    <property type="entry name" value="DAGK_cat"/>
    <property type="match status" value="1"/>
</dbReference>
<reference evidence="5" key="1">
    <citation type="submission" date="2017-02" db="UniProtKB">
        <authorList>
            <consortium name="WormBaseParasite"/>
        </authorList>
    </citation>
    <scope>IDENTIFICATION</scope>
</reference>
<dbReference type="GO" id="GO:0046513">
    <property type="term" value="P:ceramide biosynthetic process"/>
    <property type="evidence" value="ECO:0007669"/>
    <property type="project" value="TreeGrafter"/>
</dbReference>
<dbReference type="Proteomes" id="UP000274756">
    <property type="component" value="Unassembled WGS sequence"/>
</dbReference>
<evidence type="ECO:0000313" key="5">
    <source>
        <dbReference type="WBParaSite" id="DME_0000784801-mRNA-1"/>
    </source>
</evidence>
<dbReference type="InterPro" id="IPR016064">
    <property type="entry name" value="NAD/diacylglycerol_kinase_sf"/>
</dbReference>
<dbReference type="AlphaFoldDB" id="A0A0N4UJK6"/>
<proteinExistence type="predicted"/>
<organism evidence="3 5">
    <name type="scientific">Dracunculus medinensis</name>
    <name type="common">Guinea worm</name>
    <dbReference type="NCBI Taxonomy" id="318479"/>
    <lineage>
        <taxon>Eukaryota</taxon>
        <taxon>Metazoa</taxon>
        <taxon>Ecdysozoa</taxon>
        <taxon>Nematoda</taxon>
        <taxon>Chromadorea</taxon>
        <taxon>Rhabditida</taxon>
        <taxon>Spirurina</taxon>
        <taxon>Dracunculoidea</taxon>
        <taxon>Dracunculidae</taxon>
        <taxon>Dracunculus</taxon>
    </lineage>
</organism>
<dbReference type="GO" id="GO:0001729">
    <property type="term" value="F:ceramide kinase activity"/>
    <property type="evidence" value="ECO:0007669"/>
    <property type="project" value="TreeGrafter"/>
</dbReference>
<dbReference type="GO" id="GO:0005739">
    <property type="term" value="C:mitochondrion"/>
    <property type="evidence" value="ECO:0007669"/>
    <property type="project" value="TreeGrafter"/>
</dbReference>
<name>A0A0N4UJK6_DRAME</name>
<dbReference type="Proteomes" id="UP000038040">
    <property type="component" value="Unplaced"/>
</dbReference>
<dbReference type="OrthoDB" id="9979394at2759"/>
<dbReference type="GO" id="GO:0047620">
    <property type="term" value="F:acylglycerol kinase activity"/>
    <property type="evidence" value="ECO:0007669"/>
    <property type="project" value="TreeGrafter"/>
</dbReference>
<evidence type="ECO:0000313" key="3">
    <source>
        <dbReference type="Proteomes" id="UP000038040"/>
    </source>
</evidence>
<dbReference type="GO" id="GO:0046512">
    <property type="term" value="P:sphingosine biosynthetic process"/>
    <property type="evidence" value="ECO:0007669"/>
    <property type="project" value="TreeGrafter"/>
</dbReference>
<sequence>MKDDGLCASCYSKDKVGVTGCGGKVGRENHLATDRPFNELKKLENRFIMRKLPGKIKDCGKFFWTHKKKVGVSVVALYYAQQFFWSWKRNCDIRTIYANKALQYGFTPEVSVLPSRRVAVLVNTHAGGGRTFNSFKTYALPLLNLAGLHVDIIETENKAQLKAVAESLDSKEADVLYIVGGDGTVSDVLSAIYNSEKNAELPIGIFPAGKENYSLVNLSPFVFSDQNDVRSFCESAMAIIEGKIKTIHIAKFFLEKNNSKESDDKARYGLSNFHAGWYEYIERRKEKLWYWGNLKRRISYIWEMIKNYPTDLKILLVYENFCEGCKKCLQPVRNDSNKWWFSFLGMRKKTKTLPEKYSTNNEICGVKNELFVSTNDFLIELLQHDDTSKLHIRMSGSDVGRSGIIKEGWSRCRNNTKANSPNQFYENDLLAKNVKIIFKSFPEKMGTFKIYGQDIKIDANQIYHFETTNKKIEIYLPEIFSDN</sequence>
<reference evidence="2 4" key="2">
    <citation type="submission" date="2018-11" db="EMBL/GenBank/DDBJ databases">
        <authorList>
            <consortium name="Pathogen Informatics"/>
        </authorList>
    </citation>
    <scope>NUCLEOTIDE SEQUENCE [LARGE SCALE GENOMIC DNA]</scope>
</reference>